<dbReference type="NCBIfam" id="TIGR04056">
    <property type="entry name" value="OMP_RagA_SusC"/>
    <property type="match status" value="1"/>
</dbReference>
<evidence type="ECO:0000259" key="2">
    <source>
        <dbReference type="Pfam" id="PF07715"/>
    </source>
</evidence>
<comment type="subcellular location">
    <subcellularLocation>
        <location evidence="1">Cell outer membrane</location>
        <topology evidence="1">Multi-pass membrane protein</topology>
    </subcellularLocation>
</comment>
<evidence type="ECO:0000313" key="5">
    <source>
        <dbReference type="Proteomes" id="UP000095657"/>
    </source>
</evidence>
<keyword evidence="3" id="KW-0675">Receptor</keyword>
<sequence length="1059" mass="119198">MMQSNYYHHYCLSQLLKKGLLVIFISLPILGISATTTIDENNFNVLEQQQSRKLSGVVTDDNGEPLIGATILQKNTSNATISDANGRFTVNVSGDSPVIEVSYVGYLTKTIKIGNRTSLTIKLQEDSKLIDEVVVVGYGKSSVKRLTSSISSVKGDDLVNMPNTNIISSLEGRATGVFIQSAGGEPGALPSISIRGGGEPLYVIDGIPSTKQEFSVLSPSDIESFSILKDAAAAAVYGARAGNGIVMVTTKKGTNEKMTISYNGSYSLSSPTQPIEFLDNYVVAELSDRAAVYNNGMPTFMKVDANGNLYWPEGVLDAVKNGTFNDVTGNTDWNSLLFHKFAPMQSHNISLNGGSKNTHYFMSARYYTLGGIYKTDISKNDRLNMRMHVDHYFDQIGLRLNGDVSFSQNKTQYPPNGLYTIWTHVARLNSLARCFNSAGHPTGGQENPYVEIDPTAGYRKNDTRYTNMSLSMQWDVPKVTGLSFGALVNYNLYDSFNKDWRANEAGVGPVWEWNDEPTNLGKARLDEDMYRSNEVTFEARADYNRTFKEAHTIGATAVFNSWKYNYNELGALRRQYETSVIEQINGGPSSTAENNGTARENGRMGLVGRLKYDYKMRYIVEANFRYDGSDKFPKGQRWGFFPSVSVGWNVDKEPFMQPLLNNNWFSALKFRFSWGKIGLDDVGNFKYLSVYNKGNDFYEGGKWNSTLREGDLVSQDLTWYSRNTINLAVDAEFFQQRLSANFEYFYYRTTNYLANPKDAYTTPLGTAMPMVKTNSAHRRAGYELNLAWRDKIARDFKYNVGLNLSYYNELWERKYDEQESDLKNPLRRLTHQKSYFDLLYVSNGLYQNMEQILDSPRPQASTLLRPGDIAYQDINGDGVIDTNDRIRQGAPRFPHLTYGITLGASYKGFTLDVLLQGTGARNMLLESFNRKFNTNQIGLAGSEKFYYPGNTGEILYPRLTNNAQENGGNNDMASTYWLLDASYLRLKNVKFSYDLKYSLLKNLSFISQFELYVSGNNLLTFSPVKKYHIDPEDGRDDESMGQVGYPVQKIIQFGVNLTF</sequence>
<reference evidence="4 6" key="2">
    <citation type="submission" date="2018-08" db="EMBL/GenBank/DDBJ databases">
        <title>A genome reference for cultivated species of the human gut microbiota.</title>
        <authorList>
            <person name="Zou Y."/>
            <person name="Xue W."/>
            <person name="Luo G."/>
        </authorList>
    </citation>
    <scope>NUCLEOTIDE SEQUENCE [LARGE SCALE GENOMIC DNA]</scope>
    <source>
        <strain evidence="4 6">AM31-16AC</strain>
    </source>
</reference>
<dbReference type="Gene3D" id="2.60.40.1120">
    <property type="entry name" value="Carboxypeptidase-like, regulatory domain"/>
    <property type="match status" value="1"/>
</dbReference>
<dbReference type="InterPro" id="IPR008969">
    <property type="entry name" value="CarboxyPept-like_regulatory"/>
</dbReference>
<feature type="domain" description="TonB-dependent receptor plug" evidence="2">
    <location>
        <begin position="144"/>
        <end position="245"/>
    </location>
</feature>
<keyword evidence="1" id="KW-1134">Transmembrane beta strand</keyword>
<organism evidence="3 5">
    <name type="scientific">Bacteroides caccae</name>
    <dbReference type="NCBI Taxonomy" id="47678"/>
    <lineage>
        <taxon>Bacteria</taxon>
        <taxon>Pseudomonadati</taxon>
        <taxon>Bacteroidota</taxon>
        <taxon>Bacteroidia</taxon>
        <taxon>Bacteroidales</taxon>
        <taxon>Bacteroidaceae</taxon>
        <taxon>Bacteroides</taxon>
    </lineage>
</organism>
<dbReference type="Pfam" id="PF07715">
    <property type="entry name" value="Plug"/>
    <property type="match status" value="1"/>
</dbReference>
<gene>
    <name evidence="4" type="ORF">DW794_15250</name>
    <name evidence="3" type="ORF">ERS852494_03875</name>
</gene>
<accession>A0A174TFW6</accession>
<dbReference type="InterPro" id="IPR039426">
    <property type="entry name" value="TonB-dep_rcpt-like"/>
</dbReference>
<keyword evidence="1" id="KW-0813">Transport</keyword>
<evidence type="ECO:0000313" key="6">
    <source>
        <dbReference type="Proteomes" id="UP000284689"/>
    </source>
</evidence>
<dbReference type="InterPro" id="IPR023997">
    <property type="entry name" value="TonB-dep_OMP_SusC/RagA_CS"/>
</dbReference>
<dbReference type="InterPro" id="IPR037066">
    <property type="entry name" value="Plug_dom_sf"/>
</dbReference>
<proteinExistence type="inferred from homology"/>
<dbReference type="InterPro" id="IPR012910">
    <property type="entry name" value="Plug_dom"/>
</dbReference>
<evidence type="ECO:0000313" key="4">
    <source>
        <dbReference type="EMBL" id="RHD46036.1"/>
    </source>
</evidence>
<evidence type="ECO:0000256" key="1">
    <source>
        <dbReference type="PROSITE-ProRule" id="PRU01360"/>
    </source>
</evidence>
<dbReference type="STRING" id="47678.ERS852494_03875"/>
<keyword evidence="1" id="KW-0812">Transmembrane</keyword>
<dbReference type="Gene3D" id="2.170.130.10">
    <property type="entry name" value="TonB-dependent receptor, plug domain"/>
    <property type="match status" value="1"/>
</dbReference>
<dbReference type="SUPFAM" id="SSF56935">
    <property type="entry name" value="Porins"/>
    <property type="match status" value="1"/>
</dbReference>
<dbReference type="InterPro" id="IPR023996">
    <property type="entry name" value="TonB-dep_OMP_SusC/RagA"/>
</dbReference>
<dbReference type="EMBL" id="CZAI01000011">
    <property type="protein sequence ID" value="CUQ07381.1"/>
    <property type="molecule type" value="Genomic_DNA"/>
</dbReference>
<keyword evidence="1" id="KW-0998">Cell outer membrane</keyword>
<comment type="similarity">
    <text evidence="1">Belongs to the TonB-dependent receptor family.</text>
</comment>
<dbReference type="SUPFAM" id="SSF49464">
    <property type="entry name" value="Carboxypeptidase regulatory domain-like"/>
    <property type="match status" value="1"/>
</dbReference>
<name>A0A174TFW6_9BACE</name>
<protein>
    <submittedName>
        <fullName evidence="3">Putative TonB-dependent outer membrane receptor protein</fullName>
    </submittedName>
    <submittedName>
        <fullName evidence="4">TonB-dependent receptor</fullName>
    </submittedName>
</protein>
<dbReference type="GO" id="GO:0009279">
    <property type="term" value="C:cell outer membrane"/>
    <property type="evidence" value="ECO:0007669"/>
    <property type="project" value="UniProtKB-SubCell"/>
</dbReference>
<dbReference type="PROSITE" id="PS52016">
    <property type="entry name" value="TONB_DEPENDENT_REC_3"/>
    <property type="match status" value="1"/>
</dbReference>
<dbReference type="Proteomes" id="UP000095657">
    <property type="component" value="Unassembled WGS sequence"/>
</dbReference>
<dbReference type="AlphaFoldDB" id="A0A174TFW6"/>
<keyword evidence="1" id="KW-0472">Membrane</keyword>
<dbReference type="EMBL" id="QSJD01000026">
    <property type="protein sequence ID" value="RHD46036.1"/>
    <property type="molecule type" value="Genomic_DNA"/>
</dbReference>
<evidence type="ECO:0000313" key="3">
    <source>
        <dbReference type="EMBL" id="CUQ07381.1"/>
    </source>
</evidence>
<dbReference type="NCBIfam" id="TIGR04057">
    <property type="entry name" value="SusC_RagA_signa"/>
    <property type="match status" value="1"/>
</dbReference>
<reference evidence="3 5" key="1">
    <citation type="submission" date="2015-09" db="EMBL/GenBank/DDBJ databases">
        <authorList>
            <consortium name="Pathogen Informatics"/>
        </authorList>
    </citation>
    <scope>NUCLEOTIDE SEQUENCE [LARGE SCALE GENOMIC DNA]</scope>
    <source>
        <strain evidence="3 5">2789STDY5834880</strain>
    </source>
</reference>
<dbReference type="Proteomes" id="UP000284689">
    <property type="component" value="Unassembled WGS sequence"/>
</dbReference>
<dbReference type="Pfam" id="PF13715">
    <property type="entry name" value="CarbopepD_reg_2"/>
    <property type="match status" value="1"/>
</dbReference>